<keyword evidence="3" id="KW-1185">Reference proteome</keyword>
<reference evidence="3" key="1">
    <citation type="submission" date="2016-09" db="EMBL/GenBank/DDBJ databases">
        <authorList>
            <person name="Varghese N."/>
            <person name="Submissions S."/>
        </authorList>
    </citation>
    <scope>NUCLEOTIDE SEQUENCE [LARGE SCALE GENOMIC DNA]</scope>
    <source>
        <strain evidence="3">S5</strain>
    </source>
</reference>
<accession>A0A1G6J0K7</accession>
<dbReference type="GO" id="GO:0016747">
    <property type="term" value="F:acyltransferase activity, transferring groups other than amino-acyl groups"/>
    <property type="evidence" value="ECO:0007669"/>
    <property type="project" value="InterPro"/>
</dbReference>
<dbReference type="AlphaFoldDB" id="A0A1G6J0K7"/>
<sequence length="264" mass="29862">MIKRLTEIDITQVESLLNHQPIENLFILGCLEASRYQQKPLTGWGDFDQNGELHAVLWQSNTRFIPFAVEDFDAKGVAHIINTDSNSSMLFGLRSIVTKIAPFLNQLTNRSDDLYFAISSEHQRPIINKEDHVCKLTPSDLNLLERLLDQIPEFQRSTARIDKKREDLKTGISRGYYLKEKGQMVTTASTTLENADSAMLSGVATHPDFTGRGLASTCVSKLTEDILLEGKSLYLFYDNLIAGKLYKKLGFLHVGDWVMYQSIN</sequence>
<organism evidence="2 3">
    <name type="scientific">Pelagirhabdus alkalitolerans</name>
    <dbReference type="NCBI Taxonomy" id="1612202"/>
    <lineage>
        <taxon>Bacteria</taxon>
        <taxon>Bacillati</taxon>
        <taxon>Bacillota</taxon>
        <taxon>Bacilli</taxon>
        <taxon>Bacillales</taxon>
        <taxon>Bacillaceae</taxon>
        <taxon>Pelagirhabdus</taxon>
    </lineage>
</organism>
<dbReference type="InterPro" id="IPR016181">
    <property type="entry name" value="Acyl_CoA_acyltransferase"/>
</dbReference>
<evidence type="ECO:0000259" key="1">
    <source>
        <dbReference type="PROSITE" id="PS51186"/>
    </source>
</evidence>
<dbReference type="PROSITE" id="PS51186">
    <property type="entry name" value="GNAT"/>
    <property type="match status" value="1"/>
</dbReference>
<dbReference type="Gene3D" id="3.40.630.30">
    <property type="match status" value="1"/>
</dbReference>
<dbReference type="InterPro" id="IPR013653">
    <property type="entry name" value="GCN5-like_dom"/>
</dbReference>
<protein>
    <recommendedName>
        <fullName evidence="1">N-acetyltransferase domain-containing protein</fullName>
    </recommendedName>
</protein>
<dbReference type="Pfam" id="PF08445">
    <property type="entry name" value="FR47"/>
    <property type="match status" value="1"/>
</dbReference>
<dbReference type="EMBL" id="FMYI01000004">
    <property type="protein sequence ID" value="SDC11546.1"/>
    <property type="molecule type" value="Genomic_DNA"/>
</dbReference>
<evidence type="ECO:0000313" key="3">
    <source>
        <dbReference type="Proteomes" id="UP000242949"/>
    </source>
</evidence>
<proteinExistence type="predicted"/>
<dbReference type="RefSeq" id="WP_090795200.1">
    <property type="nucleotide sequence ID" value="NZ_FMYI01000004.1"/>
</dbReference>
<dbReference type="SUPFAM" id="SSF55729">
    <property type="entry name" value="Acyl-CoA N-acyltransferases (Nat)"/>
    <property type="match status" value="1"/>
</dbReference>
<name>A0A1G6J0K7_9BACI</name>
<gene>
    <name evidence="2" type="ORF">SAMN05421734_104174</name>
</gene>
<evidence type="ECO:0000313" key="2">
    <source>
        <dbReference type="EMBL" id="SDC11546.1"/>
    </source>
</evidence>
<dbReference type="Proteomes" id="UP000242949">
    <property type="component" value="Unassembled WGS sequence"/>
</dbReference>
<dbReference type="STRING" id="1612202.SAMN05421734_104174"/>
<dbReference type="InterPro" id="IPR000182">
    <property type="entry name" value="GNAT_dom"/>
</dbReference>
<feature type="domain" description="N-acetyltransferase" evidence="1">
    <location>
        <begin position="131"/>
        <end position="264"/>
    </location>
</feature>
<dbReference type="OrthoDB" id="248489at2"/>